<keyword evidence="6 10" id="KW-0028">Amino-acid biosynthesis</keyword>
<dbReference type="Proteomes" id="UP001179280">
    <property type="component" value="Unassembled WGS sequence"/>
</dbReference>
<evidence type="ECO:0000259" key="12">
    <source>
        <dbReference type="Pfam" id="PF00742"/>
    </source>
</evidence>
<dbReference type="InterPro" id="IPR001342">
    <property type="entry name" value="HDH_cat"/>
</dbReference>
<accession>A0ABS2SR83</accession>
<evidence type="ECO:0000256" key="10">
    <source>
        <dbReference type="RuleBase" id="RU000579"/>
    </source>
</evidence>
<proteinExistence type="inferred from homology"/>
<dbReference type="Gene3D" id="3.40.50.720">
    <property type="entry name" value="NAD(P)-binding Rossmann-like Domain"/>
    <property type="match status" value="1"/>
</dbReference>
<feature type="domain" description="Homoserine dehydrogenase catalytic" evidence="12">
    <location>
        <begin position="133"/>
        <end position="311"/>
    </location>
</feature>
<dbReference type="RefSeq" id="WP_204465159.1">
    <property type="nucleotide sequence ID" value="NZ_JAFBCV010000003.1"/>
</dbReference>
<organism evidence="14 15">
    <name type="scientific">Shouchella xiaoxiensis</name>
    <dbReference type="NCBI Taxonomy" id="766895"/>
    <lineage>
        <taxon>Bacteria</taxon>
        <taxon>Bacillati</taxon>
        <taxon>Bacillota</taxon>
        <taxon>Bacilli</taxon>
        <taxon>Bacillales</taxon>
        <taxon>Bacillaceae</taxon>
        <taxon>Shouchella</taxon>
    </lineage>
</organism>
<dbReference type="InterPro" id="IPR005106">
    <property type="entry name" value="Asp/hSer_DH_NAD-bd"/>
</dbReference>
<dbReference type="Pfam" id="PF03447">
    <property type="entry name" value="NAD_binding_3"/>
    <property type="match status" value="1"/>
</dbReference>
<dbReference type="Gene3D" id="3.30.360.10">
    <property type="entry name" value="Dihydrodipicolinate Reductase, domain 2"/>
    <property type="match status" value="1"/>
</dbReference>
<protein>
    <recommendedName>
        <fullName evidence="5 10">Homoserine dehydrogenase</fullName>
        <ecNumber evidence="4 10">1.1.1.3</ecNumber>
    </recommendedName>
</protein>
<dbReference type="EMBL" id="JAFBCV010000003">
    <property type="protein sequence ID" value="MBM7838012.1"/>
    <property type="molecule type" value="Genomic_DNA"/>
</dbReference>
<keyword evidence="8 10" id="KW-0560">Oxidoreductase</keyword>
<keyword evidence="7 10" id="KW-0791">Threonine biosynthesis</keyword>
<evidence type="ECO:0000256" key="8">
    <source>
        <dbReference type="ARBA" id="ARBA00023002"/>
    </source>
</evidence>
<dbReference type="NCBIfam" id="NF004976">
    <property type="entry name" value="PRK06349.1"/>
    <property type="match status" value="1"/>
</dbReference>
<sequence length="406" mass="45018">MLKIGLIGFGTVGTGIYERLIRTRGDIEKVTGQSFTIEAILIKDKLKKRRYPTEQFVSSWEEFKSCGPYDFVFEAMNGIDLAKMYTGELLSEGTTVISANKKLVATHGQMLDQIAKEAGVYYGWDAAVCGVIPIVNSLKSVFLTTEIYAITGVLNGTTNYILTKMATGQTYEDSLQEARLLGYAEEDPTDDVDGWDAVYKTCLLAKSCYNKWLNIEDVKRSGISQVEAWHASGAKEFGWSLKLVGELVYDGEDCVKGSVQPTIIVNDHVLSTVDGVMNGICLDGEAIDQILIAGAGAGKAPTANSAVEDFVFHQQHHLFKPKSSLRKKEELDKQTIGKELWFVEEDQLTQALPYLEKTKILDKRTVKEGTIFYVESISETPPFPIYPCLSKELESKVSQKEAVLKI</sequence>
<dbReference type="Pfam" id="PF00742">
    <property type="entry name" value="Homoserine_dh"/>
    <property type="match status" value="1"/>
</dbReference>
<dbReference type="PANTHER" id="PTHR43331:SF1">
    <property type="entry name" value="HOMOSERINE DEHYDROGENASE"/>
    <property type="match status" value="1"/>
</dbReference>
<keyword evidence="15" id="KW-1185">Reference proteome</keyword>
<dbReference type="GO" id="GO:0004412">
    <property type="term" value="F:homoserine dehydrogenase activity"/>
    <property type="evidence" value="ECO:0007669"/>
    <property type="project" value="UniProtKB-EC"/>
</dbReference>
<comment type="similarity">
    <text evidence="3 11">Belongs to the homoserine dehydrogenase family.</text>
</comment>
<comment type="catalytic activity">
    <reaction evidence="10">
        <text>L-homoserine + NADP(+) = L-aspartate 4-semialdehyde + NADPH + H(+)</text>
        <dbReference type="Rhea" id="RHEA:15761"/>
        <dbReference type="ChEBI" id="CHEBI:15378"/>
        <dbReference type="ChEBI" id="CHEBI:57476"/>
        <dbReference type="ChEBI" id="CHEBI:57783"/>
        <dbReference type="ChEBI" id="CHEBI:58349"/>
        <dbReference type="ChEBI" id="CHEBI:537519"/>
        <dbReference type="EC" id="1.1.1.3"/>
    </reaction>
</comment>
<comment type="pathway">
    <text evidence="1 10">Amino-acid biosynthesis; L-threonine biosynthesis; L-threonine from L-aspartate: step 3/5.</text>
</comment>
<evidence type="ECO:0000259" key="13">
    <source>
        <dbReference type="Pfam" id="PF03447"/>
    </source>
</evidence>
<evidence type="ECO:0000256" key="11">
    <source>
        <dbReference type="RuleBase" id="RU004171"/>
    </source>
</evidence>
<dbReference type="InterPro" id="IPR036291">
    <property type="entry name" value="NAD(P)-bd_dom_sf"/>
</dbReference>
<keyword evidence="10" id="KW-0521">NADP</keyword>
<reference evidence="14" key="1">
    <citation type="submission" date="2021-01" db="EMBL/GenBank/DDBJ databases">
        <title>Genomic Encyclopedia of Type Strains, Phase IV (KMG-IV): sequencing the most valuable type-strain genomes for metagenomic binning, comparative biology and taxonomic classification.</title>
        <authorList>
            <person name="Goeker M."/>
        </authorList>
    </citation>
    <scope>NUCLEOTIDE SEQUENCE</scope>
    <source>
        <strain evidence="14">DSM 21943</strain>
    </source>
</reference>
<dbReference type="InterPro" id="IPR019811">
    <property type="entry name" value="HDH_CS"/>
</dbReference>
<evidence type="ECO:0000256" key="9">
    <source>
        <dbReference type="ARBA" id="ARBA00023167"/>
    </source>
</evidence>
<comment type="pathway">
    <text evidence="2 10">Amino-acid biosynthesis; L-methionine biosynthesis via de novo pathway; L-homoserine from L-aspartate: step 3/3.</text>
</comment>
<dbReference type="PANTHER" id="PTHR43331">
    <property type="entry name" value="HOMOSERINE DEHYDROGENASE"/>
    <property type="match status" value="1"/>
</dbReference>
<evidence type="ECO:0000313" key="14">
    <source>
        <dbReference type="EMBL" id="MBM7838012.1"/>
    </source>
</evidence>
<comment type="caution">
    <text evidence="14">The sequence shown here is derived from an EMBL/GenBank/DDBJ whole genome shotgun (WGS) entry which is preliminary data.</text>
</comment>
<dbReference type="SUPFAM" id="SSF55347">
    <property type="entry name" value="Glyceraldehyde-3-phosphate dehydrogenase-like, C-terminal domain"/>
    <property type="match status" value="1"/>
</dbReference>
<evidence type="ECO:0000256" key="3">
    <source>
        <dbReference type="ARBA" id="ARBA00006753"/>
    </source>
</evidence>
<name>A0ABS2SR83_9BACI</name>
<evidence type="ECO:0000256" key="4">
    <source>
        <dbReference type="ARBA" id="ARBA00013213"/>
    </source>
</evidence>
<evidence type="ECO:0000256" key="5">
    <source>
        <dbReference type="ARBA" id="ARBA00013376"/>
    </source>
</evidence>
<dbReference type="EC" id="1.1.1.3" evidence="4 10"/>
<evidence type="ECO:0000256" key="2">
    <source>
        <dbReference type="ARBA" id="ARBA00005062"/>
    </source>
</evidence>
<keyword evidence="9 10" id="KW-0486">Methionine biosynthesis</keyword>
<feature type="domain" description="Aspartate/homoserine dehydrogenase NAD-binding" evidence="13">
    <location>
        <begin position="8"/>
        <end position="121"/>
    </location>
</feature>
<gene>
    <name evidence="14" type="ORF">JOC54_001243</name>
</gene>
<dbReference type="PROSITE" id="PS01042">
    <property type="entry name" value="HOMOSER_DHGENASE"/>
    <property type="match status" value="1"/>
</dbReference>
<evidence type="ECO:0000256" key="6">
    <source>
        <dbReference type="ARBA" id="ARBA00022605"/>
    </source>
</evidence>
<evidence type="ECO:0000256" key="1">
    <source>
        <dbReference type="ARBA" id="ARBA00005056"/>
    </source>
</evidence>
<dbReference type="SUPFAM" id="SSF51735">
    <property type="entry name" value="NAD(P)-binding Rossmann-fold domains"/>
    <property type="match status" value="1"/>
</dbReference>
<evidence type="ECO:0000256" key="7">
    <source>
        <dbReference type="ARBA" id="ARBA00022697"/>
    </source>
</evidence>
<evidence type="ECO:0000313" key="15">
    <source>
        <dbReference type="Proteomes" id="UP001179280"/>
    </source>
</evidence>